<keyword evidence="3" id="KW-0812">Transmembrane</keyword>
<sequence>MLFWFVSDDVCDLKAELPGIGSELTVKERGSLQENEEPERGNGEKGQEDEREKNEEEDQEQRAVEEEEELEVLRSQVVQLLLELEETREVSQRHEESYNELQGAYGLLEEERLASAHQAESFTRQIQRLQGQLRSVQEELDSLEEEKASELWEAQEELRVAQEEVQELQQAAEEAAAERENDIALLQEELCRLRAELERLRGTTQEYELELTTLRAEISMKNQHRAVQEEGGGVGQLMEECRSLKDECQILKNDNKQLSEKLDILEQQRASSPGSSLALSTEHLFGEKDNDVEQEVKAEGFVSTLEVEGGKWRDAGSQKNISFEGKPVTPTATSGGFSEVFSLRDQLKQAEEKASQVQRECDGLKGELKELQGLYESSQKERAELEAELHRYKAELDRLAGRKAQSSTPSSECPILSIPFIGMVVIFGLIWCCWKELLS</sequence>
<reference evidence="4 5" key="1">
    <citation type="journal article" date="2019" name="Sci. Data">
        <title>Hybrid genome assembly and annotation of Danionella translucida.</title>
        <authorList>
            <person name="Kadobianskyi M."/>
            <person name="Schulze L."/>
            <person name="Schuelke M."/>
            <person name="Judkewitz B."/>
        </authorList>
    </citation>
    <scope>NUCLEOTIDE SEQUENCE [LARGE SCALE GENOMIC DNA]</scope>
    <source>
        <strain evidence="4 5">Bolton</strain>
    </source>
</reference>
<feature type="coiled-coil region" evidence="1">
    <location>
        <begin position="340"/>
        <end position="402"/>
    </location>
</feature>
<dbReference type="OrthoDB" id="9948923at2759"/>
<dbReference type="STRING" id="623744.A0A553RHV0"/>
<evidence type="ECO:0000256" key="3">
    <source>
        <dbReference type="SAM" id="Phobius"/>
    </source>
</evidence>
<dbReference type="GO" id="GO:0002080">
    <property type="term" value="C:acrosomal membrane"/>
    <property type="evidence" value="ECO:0007669"/>
    <property type="project" value="TreeGrafter"/>
</dbReference>
<evidence type="ECO:0000313" key="4">
    <source>
        <dbReference type="EMBL" id="TRZ01758.1"/>
    </source>
</evidence>
<keyword evidence="3" id="KW-1133">Transmembrane helix</keyword>
<name>A0A553RHV0_9TELE</name>
<comment type="caution">
    <text evidence="4">The sequence shown here is derived from an EMBL/GenBank/DDBJ whole genome shotgun (WGS) entry which is preliminary data.</text>
</comment>
<proteinExistence type="predicted"/>
<evidence type="ECO:0000256" key="1">
    <source>
        <dbReference type="SAM" id="Coils"/>
    </source>
</evidence>
<feature type="compositionally biased region" description="Basic and acidic residues" evidence="2">
    <location>
        <begin position="38"/>
        <end position="64"/>
    </location>
</feature>
<dbReference type="InterPro" id="IPR051176">
    <property type="entry name" value="Cent_Immune-Sig_Mod"/>
</dbReference>
<evidence type="ECO:0008006" key="6">
    <source>
        <dbReference type="Google" id="ProtNLM"/>
    </source>
</evidence>
<dbReference type="Proteomes" id="UP000316079">
    <property type="component" value="Unassembled WGS sequence"/>
</dbReference>
<dbReference type="EMBL" id="SRMA01024045">
    <property type="protein sequence ID" value="TRZ01758.1"/>
    <property type="molecule type" value="Genomic_DNA"/>
</dbReference>
<accession>A0A553RHV0</accession>
<gene>
    <name evidence="4" type="ORF">DNTS_027259</name>
</gene>
<dbReference type="PANTHER" id="PTHR15715:SF26">
    <property type="entry name" value="COILED-COIL DOMAIN-CONTAINING PROTEIN 136"/>
    <property type="match status" value="1"/>
</dbReference>
<dbReference type="GO" id="GO:0001675">
    <property type="term" value="P:acrosome assembly"/>
    <property type="evidence" value="ECO:0007669"/>
    <property type="project" value="TreeGrafter"/>
</dbReference>
<organism evidence="4 5">
    <name type="scientific">Danionella cerebrum</name>
    <dbReference type="NCBI Taxonomy" id="2873325"/>
    <lineage>
        <taxon>Eukaryota</taxon>
        <taxon>Metazoa</taxon>
        <taxon>Chordata</taxon>
        <taxon>Craniata</taxon>
        <taxon>Vertebrata</taxon>
        <taxon>Euteleostomi</taxon>
        <taxon>Actinopterygii</taxon>
        <taxon>Neopterygii</taxon>
        <taxon>Teleostei</taxon>
        <taxon>Ostariophysi</taxon>
        <taxon>Cypriniformes</taxon>
        <taxon>Danionidae</taxon>
        <taxon>Danioninae</taxon>
        <taxon>Danionella</taxon>
    </lineage>
</organism>
<dbReference type="Gene3D" id="1.20.5.1160">
    <property type="entry name" value="Vasodilator-stimulated phosphoprotein"/>
    <property type="match status" value="1"/>
</dbReference>
<dbReference type="PANTHER" id="PTHR15715">
    <property type="entry name" value="CENTROSOMAL PROTEIN OF 170 KDA"/>
    <property type="match status" value="1"/>
</dbReference>
<keyword evidence="5" id="KW-1185">Reference proteome</keyword>
<evidence type="ECO:0000313" key="5">
    <source>
        <dbReference type="Proteomes" id="UP000316079"/>
    </source>
</evidence>
<keyword evidence="1" id="KW-0175">Coiled coil</keyword>
<feature type="region of interest" description="Disordered" evidence="2">
    <location>
        <begin position="22"/>
        <end position="69"/>
    </location>
</feature>
<evidence type="ECO:0000256" key="2">
    <source>
        <dbReference type="SAM" id="MobiDB-lite"/>
    </source>
</evidence>
<dbReference type="AlphaFoldDB" id="A0A553RHV0"/>
<protein>
    <recommendedName>
        <fullName evidence="6">Coiled-coil domain-containing protein 136</fullName>
    </recommendedName>
</protein>
<feature type="transmembrane region" description="Helical" evidence="3">
    <location>
        <begin position="415"/>
        <end position="434"/>
    </location>
</feature>
<dbReference type="GO" id="GO:0007338">
    <property type="term" value="P:single fertilization"/>
    <property type="evidence" value="ECO:0007669"/>
    <property type="project" value="TreeGrafter"/>
</dbReference>
<keyword evidence="3" id="KW-0472">Membrane</keyword>